<organism evidence="1">
    <name type="scientific">Ostreococcus mediterraneus</name>
    <dbReference type="NCBI Taxonomy" id="1486918"/>
    <lineage>
        <taxon>Eukaryota</taxon>
        <taxon>Viridiplantae</taxon>
        <taxon>Chlorophyta</taxon>
        <taxon>Mamiellophyceae</taxon>
        <taxon>Mamiellales</taxon>
        <taxon>Bathycoccaceae</taxon>
        <taxon>Ostreococcus</taxon>
    </lineage>
</organism>
<dbReference type="AlphaFoldDB" id="A0A7S0KJM9"/>
<sequence length="432" mass="46843">MTTDAPAYTARERLAALAYAQVNPQEVVRVASAVEDDIHGAGDGDDAVDERQQRALSDILRVLCARGGKPYASRVCRAAFKAVERGDGWSATTDALADVMAEASDVDAHDIDGDAEGWRTKVYLYRALDMSRKLVIAHREGDARRRLACDLDAVEARVQMNALAGSTGVFAWSAGFVMSEFAMSCPECVRDRRVIELGSGAGVCGAVLARLRPRALVLTDRDESTLENLARNVRANADGVNDANVPSRAYDVTFDAIEAPVVDDVSRVSIRALDWGRMSARDARALSPDVVLAADCAYDPDLIPGLVHAIRTLLDHSGRDASTDCGSFTMSSWSVDDARAFFLDDAPQRRQRRSSPCAIVVSAVRQPKTMDVLINTLVHDGALHVRDITSAFARLPIRFAHCDAERAHALDDCRAFLCTTAMAHDGVDDEHT</sequence>
<name>A0A7S0KJM9_9CHLO</name>
<dbReference type="PANTHER" id="PTHR14614:SF130">
    <property type="entry name" value="PROTEIN-LYSINE N-METHYLTRANSFERASE EEF2KMT"/>
    <property type="match status" value="1"/>
</dbReference>
<accession>A0A7S0KJM9</accession>
<evidence type="ECO:0000313" key="1">
    <source>
        <dbReference type="EMBL" id="CAD8583855.1"/>
    </source>
</evidence>
<evidence type="ECO:0008006" key="2">
    <source>
        <dbReference type="Google" id="ProtNLM"/>
    </source>
</evidence>
<dbReference type="InterPro" id="IPR019410">
    <property type="entry name" value="Methyltransf_16"/>
</dbReference>
<proteinExistence type="predicted"/>
<dbReference type="SUPFAM" id="SSF53335">
    <property type="entry name" value="S-adenosyl-L-methionine-dependent methyltransferases"/>
    <property type="match status" value="1"/>
</dbReference>
<dbReference type="Pfam" id="PF10294">
    <property type="entry name" value="Methyltransf_16"/>
    <property type="match status" value="2"/>
</dbReference>
<gene>
    <name evidence="1" type="ORF">OMED0929_LOCUS4611</name>
</gene>
<dbReference type="PANTHER" id="PTHR14614">
    <property type="entry name" value="HEPATOCELLULAR CARCINOMA-ASSOCIATED ANTIGEN"/>
    <property type="match status" value="1"/>
</dbReference>
<reference evidence="1" key="1">
    <citation type="submission" date="2021-01" db="EMBL/GenBank/DDBJ databases">
        <authorList>
            <person name="Corre E."/>
            <person name="Pelletier E."/>
            <person name="Niang G."/>
            <person name="Scheremetjew M."/>
            <person name="Finn R."/>
            <person name="Kale V."/>
            <person name="Holt S."/>
            <person name="Cochrane G."/>
            <person name="Meng A."/>
            <person name="Brown T."/>
            <person name="Cohen L."/>
        </authorList>
    </citation>
    <scope>NUCLEOTIDE SEQUENCE</scope>
    <source>
        <strain evidence="1">Clade-D-RCC2572</strain>
    </source>
</reference>
<dbReference type="InterPro" id="IPR029063">
    <property type="entry name" value="SAM-dependent_MTases_sf"/>
</dbReference>
<protein>
    <recommendedName>
        <fullName evidence="2">FAM86 N-terminal domain-containing protein</fullName>
    </recommendedName>
</protein>
<dbReference type="Gene3D" id="3.40.50.150">
    <property type="entry name" value="Vaccinia Virus protein VP39"/>
    <property type="match status" value="1"/>
</dbReference>
<dbReference type="EMBL" id="HBEW01005495">
    <property type="protein sequence ID" value="CAD8583855.1"/>
    <property type="molecule type" value="Transcribed_RNA"/>
</dbReference>